<organism evidence="2 3">
    <name type="scientific">Marssonina brunnea f. sp. multigermtubi (strain MB_m1)</name>
    <name type="common">Marssonina leaf spot fungus</name>
    <dbReference type="NCBI Taxonomy" id="1072389"/>
    <lineage>
        <taxon>Eukaryota</taxon>
        <taxon>Fungi</taxon>
        <taxon>Dikarya</taxon>
        <taxon>Ascomycota</taxon>
        <taxon>Pezizomycotina</taxon>
        <taxon>Leotiomycetes</taxon>
        <taxon>Helotiales</taxon>
        <taxon>Drepanopezizaceae</taxon>
        <taxon>Drepanopeziza</taxon>
    </lineage>
</organism>
<dbReference type="InParanoid" id="K1WU91"/>
<evidence type="ECO:0000313" key="2">
    <source>
        <dbReference type="EMBL" id="EKD21225.1"/>
    </source>
</evidence>
<sequence>MQFTTLFAGLLAFGSFAMAQEMCNHGWSFDQANCVSKTTLDPPLPPKEHWRELTTFQNGMKGRNLYCCDPNGVSSEQFNIPRGNCGDVNGIGWVNCGNPTGGIRAAHRCKTGSSRIIIQ</sequence>
<feature type="signal peptide" evidence="1">
    <location>
        <begin position="1"/>
        <end position="19"/>
    </location>
</feature>
<dbReference type="AlphaFoldDB" id="K1WU91"/>
<dbReference type="HOGENOM" id="CLU_2061993_0_0_1"/>
<keyword evidence="3" id="KW-1185">Reference proteome</keyword>
<gene>
    <name evidence="2" type="ORF">MBM_00338</name>
</gene>
<keyword evidence="1" id="KW-0732">Signal</keyword>
<evidence type="ECO:0000313" key="3">
    <source>
        <dbReference type="Proteomes" id="UP000006753"/>
    </source>
</evidence>
<protein>
    <submittedName>
        <fullName evidence="2">Uncharacterized protein</fullName>
    </submittedName>
</protein>
<dbReference type="OrthoDB" id="10410779at2759"/>
<name>K1WU91_MARBU</name>
<accession>K1WU91</accession>
<feature type="chain" id="PRO_5003853079" evidence="1">
    <location>
        <begin position="20"/>
        <end position="119"/>
    </location>
</feature>
<reference evidence="2 3" key="1">
    <citation type="journal article" date="2012" name="BMC Genomics">
        <title>Sequencing the genome of Marssonina brunnea reveals fungus-poplar co-evolution.</title>
        <authorList>
            <person name="Zhu S."/>
            <person name="Cao Y.-Z."/>
            <person name="Jiang C."/>
            <person name="Tan B.-Y."/>
            <person name="Wang Z."/>
            <person name="Feng S."/>
            <person name="Zhang L."/>
            <person name="Su X.-H."/>
            <person name="Brejova B."/>
            <person name="Vinar T."/>
            <person name="Xu M."/>
            <person name="Wang M.-X."/>
            <person name="Zhang S.-G."/>
            <person name="Huang M.-R."/>
            <person name="Wu R."/>
            <person name="Zhou Y."/>
        </authorList>
    </citation>
    <scope>NUCLEOTIDE SEQUENCE [LARGE SCALE GENOMIC DNA]</scope>
    <source>
        <strain evidence="2 3">MB_m1</strain>
    </source>
</reference>
<evidence type="ECO:0000256" key="1">
    <source>
        <dbReference type="SAM" id="SignalP"/>
    </source>
</evidence>
<dbReference type="EMBL" id="JH921428">
    <property type="protein sequence ID" value="EKD21225.1"/>
    <property type="molecule type" value="Genomic_DNA"/>
</dbReference>
<proteinExistence type="predicted"/>
<dbReference type="Proteomes" id="UP000006753">
    <property type="component" value="Unassembled WGS sequence"/>
</dbReference>
<dbReference type="KEGG" id="mbe:MBM_00338"/>